<dbReference type="EMBL" id="JAWJAY010000339">
    <property type="protein sequence ID" value="MDV2887688.1"/>
    <property type="molecule type" value="Genomic_DNA"/>
</dbReference>
<dbReference type="GO" id="GO:0140359">
    <property type="term" value="F:ABC-type transporter activity"/>
    <property type="evidence" value="ECO:0007669"/>
    <property type="project" value="InterPro"/>
</dbReference>
<evidence type="ECO:0000256" key="5">
    <source>
        <dbReference type="SAM" id="Phobius"/>
    </source>
</evidence>
<organism evidence="7 8">
    <name type="scientific">Alkalihalophilus pseudofirmus</name>
    <name type="common">Bacillus pseudofirmus</name>
    <dbReference type="NCBI Taxonomy" id="79885"/>
    <lineage>
        <taxon>Bacteria</taxon>
        <taxon>Bacillati</taxon>
        <taxon>Bacillota</taxon>
        <taxon>Bacilli</taxon>
        <taxon>Bacillales</taxon>
        <taxon>Bacillaceae</taxon>
        <taxon>Alkalihalophilus</taxon>
    </lineage>
</organism>
<protein>
    <submittedName>
        <fullName evidence="7">ABC transporter transmembrane domain-containing protein</fullName>
    </submittedName>
</protein>
<dbReference type="SUPFAM" id="SSF90123">
    <property type="entry name" value="ABC transporter transmembrane region"/>
    <property type="match status" value="1"/>
</dbReference>
<evidence type="ECO:0000259" key="6">
    <source>
        <dbReference type="PROSITE" id="PS50929"/>
    </source>
</evidence>
<evidence type="ECO:0000256" key="4">
    <source>
        <dbReference type="ARBA" id="ARBA00023136"/>
    </source>
</evidence>
<comment type="subcellular location">
    <subcellularLocation>
        <location evidence="1">Cell membrane</location>
        <topology evidence="1">Multi-pass membrane protein</topology>
    </subcellularLocation>
</comment>
<dbReference type="PROSITE" id="PS50929">
    <property type="entry name" value="ABC_TM1F"/>
    <property type="match status" value="1"/>
</dbReference>
<dbReference type="GO" id="GO:0005524">
    <property type="term" value="F:ATP binding"/>
    <property type="evidence" value="ECO:0007669"/>
    <property type="project" value="InterPro"/>
</dbReference>
<reference evidence="7" key="1">
    <citation type="submission" date="2023-10" db="EMBL/GenBank/DDBJ databases">
        <title>Screening of Alkalihalophilus pseudofirmusBZ-TG-HK211 and Its Alleviation of Salt Stress on Rapeseed Growth.</title>
        <authorList>
            <person name="Zhao B."/>
            <person name="Guo T."/>
        </authorList>
    </citation>
    <scope>NUCLEOTIDE SEQUENCE</scope>
    <source>
        <strain evidence="7">BZ-TG-HK211</strain>
    </source>
</reference>
<dbReference type="InterPro" id="IPR011527">
    <property type="entry name" value="ABC1_TM_dom"/>
</dbReference>
<comment type="caution">
    <text evidence="7">The sequence shown here is derived from an EMBL/GenBank/DDBJ whole genome shotgun (WGS) entry which is preliminary data.</text>
</comment>
<dbReference type="Pfam" id="PF00664">
    <property type="entry name" value="ABC_membrane"/>
    <property type="match status" value="1"/>
</dbReference>
<evidence type="ECO:0000256" key="1">
    <source>
        <dbReference type="ARBA" id="ARBA00004651"/>
    </source>
</evidence>
<proteinExistence type="predicted"/>
<feature type="non-terminal residue" evidence="7">
    <location>
        <position position="104"/>
    </location>
</feature>
<sequence>FKNLDQFDRASLITRLTNDVTQVQVFVNGLMRIFVKSPLLAIGGLIMATRLNLNLAVVLAVVVPLVAILIIVNLRLGFPLFAKVQKALDGVNSVMREYLSGVRV</sequence>
<dbReference type="AlphaFoldDB" id="A0AAJ2NSK6"/>
<dbReference type="InterPro" id="IPR036640">
    <property type="entry name" value="ABC1_TM_sf"/>
</dbReference>
<feature type="non-terminal residue" evidence="7">
    <location>
        <position position="1"/>
    </location>
</feature>
<keyword evidence="4 5" id="KW-0472">Membrane</keyword>
<dbReference type="Gene3D" id="1.20.1560.10">
    <property type="entry name" value="ABC transporter type 1, transmembrane domain"/>
    <property type="match status" value="1"/>
</dbReference>
<evidence type="ECO:0000313" key="8">
    <source>
        <dbReference type="Proteomes" id="UP001285636"/>
    </source>
</evidence>
<name>A0AAJ2NSK6_ALKPS</name>
<dbReference type="RefSeq" id="WP_323467879.1">
    <property type="nucleotide sequence ID" value="NZ_JAWJAY010000339.1"/>
</dbReference>
<evidence type="ECO:0000256" key="2">
    <source>
        <dbReference type="ARBA" id="ARBA00022692"/>
    </source>
</evidence>
<dbReference type="GO" id="GO:0005886">
    <property type="term" value="C:plasma membrane"/>
    <property type="evidence" value="ECO:0007669"/>
    <property type="project" value="UniProtKB-SubCell"/>
</dbReference>
<evidence type="ECO:0000313" key="7">
    <source>
        <dbReference type="EMBL" id="MDV2887688.1"/>
    </source>
</evidence>
<keyword evidence="3 5" id="KW-1133">Transmembrane helix</keyword>
<gene>
    <name evidence="7" type="ORF">RYX45_21190</name>
</gene>
<feature type="domain" description="ABC transmembrane type-1" evidence="6">
    <location>
        <begin position="1"/>
        <end position="104"/>
    </location>
</feature>
<feature type="transmembrane region" description="Helical" evidence="5">
    <location>
        <begin position="53"/>
        <end position="76"/>
    </location>
</feature>
<accession>A0AAJ2NSK6</accession>
<dbReference type="Proteomes" id="UP001285636">
    <property type="component" value="Unassembled WGS sequence"/>
</dbReference>
<feature type="transmembrane region" description="Helical" evidence="5">
    <location>
        <begin position="25"/>
        <end position="47"/>
    </location>
</feature>
<keyword evidence="2 5" id="KW-0812">Transmembrane</keyword>
<evidence type="ECO:0000256" key="3">
    <source>
        <dbReference type="ARBA" id="ARBA00022989"/>
    </source>
</evidence>